<feature type="compositionally biased region" description="Basic and acidic residues" evidence="1">
    <location>
        <begin position="17"/>
        <end position="28"/>
    </location>
</feature>
<feature type="region of interest" description="Disordered" evidence="1">
    <location>
        <begin position="6"/>
        <end position="28"/>
    </location>
</feature>
<evidence type="ECO:0000256" key="1">
    <source>
        <dbReference type="SAM" id="MobiDB-lite"/>
    </source>
</evidence>
<evidence type="ECO:0000313" key="2">
    <source>
        <dbReference type="EMBL" id="MED6212457.1"/>
    </source>
</evidence>
<sequence>MRQCFRNVRPEGQGMRNRGESPKHGFRRGFERGKQVSGELRIDSLVPDFEFNVQNYLRVDSSSSKSILKVQVQAWKVAKHVVERCGLDSPDVRVFRCVFNGELEYYVYESELSVCSATVSAKRVRGAISHTGVLHATMCPG</sequence>
<dbReference type="Proteomes" id="UP001341840">
    <property type="component" value="Unassembled WGS sequence"/>
</dbReference>
<protein>
    <submittedName>
        <fullName evidence="2">Uncharacterized protein</fullName>
    </submittedName>
</protein>
<keyword evidence="3" id="KW-1185">Reference proteome</keyword>
<gene>
    <name evidence="2" type="ORF">PIB30_083504</name>
</gene>
<accession>A0ABU6YPW7</accession>
<evidence type="ECO:0000313" key="3">
    <source>
        <dbReference type="Proteomes" id="UP001341840"/>
    </source>
</evidence>
<reference evidence="2 3" key="1">
    <citation type="journal article" date="2023" name="Plants (Basel)">
        <title>Bridging the Gap: Combining Genomics and Transcriptomics Approaches to Understand Stylosanthes scabra, an Orphan Legume from the Brazilian Caatinga.</title>
        <authorList>
            <person name="Ferreira-Neto J.R.C."/>
            <person name="da Silva M.D."/>
            <person name="Binneck E."/>
            <person name="de Melo N.F."/>
            <person name="da Silva R.H."/>
            <person name="de Melo A.L.T.M."/>
            <person name="Pandolfi V."/>
            <person name="Bustamante F.O."/>
            <person name="Brasileiro-Vidal A.C."/>
            <person name="Benko-Iseppon A.M."/>
        </authorList>
    </citation>
    <scope>NUCLEOTIDE SEQUENCE [LARGE SCALE GENOMIC DNA]</scope>
    <source>
        <tissue evidence="2">Leaves</tissue>
    </source>
</reference>
<name>A0ABU6YPW7_9FABA</name>
<comment type="caution">
    <text evidence="2">The sequence shown here is derived from an EMBL/GenBank/DDBJ whole genome shotgun (WGS) entry which is preliminary data.</text>
</comment>
<proteinExistence type="predicted"/>
<dbReference type="EMBL" id="JASCZI010242977">
    <property type="protein sequence ID" value="MED6212457.1"/>
    <property type="molecule type" value="Genomic_DNA"/>
</dbReference>
<organism evidence="2 3">
    <name type="scientific">Stylosanthes scabra</name>
    <dbReference type="NCBI Taxonomy" id="79078"/>
    <lineage>
        <taxon>Eukaryota</taxon>
        <taxon>Viridiplantae</taxon>
        <taxon>Streptophyta</taxon>
        <taxon>Embryophyta</taxon>
        <taxon>Tracheophyta</taxon>
        <taxon>Spermatophyta</taxon>
        <taxon>Magnoliopsida</taxon>
        <taxon>eudicotyledons</taxon>
        <taxon>Gunneridae</taxon>
        <taxon>Pentapetalae</taxon>
        <taxon>rosids</taxon>
        <taxon>fabids</taxon>
        <taxon>Fabales</taxon>
        <taxon>Fabaceae</taxon>
        <taxon>Papilionoideae</taxon>
        <taxon>50 kb inversion clade</taxon>
        <taxon>dalbergioids sensu lato</taxon>
        <taxon>Dalbergieae</taxon>
        <taxon>Pterocarpus clade</taxon>
        <taxon>Stylosanthes</taxon>
    </lineage>
</organism>